<comment type="caution">
    <text evidence="2">The sequence shown here is derived from an EMBL/GenBank/DDBJ whole genome shotgun (WGS) entry which is preliminary data.</text>
</comment>
<evidence type="ECO:0000256" key="1">
    <source>
        <dbReference type="SAM" id="MobiDB-lite"/>
    </source>
</evidence>
<proteinExistence type="predicted"/>
<reference evidence="3" key="1">
    <citation type="submission" date="2023-07" db="EMBL/GenBank/DDBJ databases">
        <title>30 novel species of actinomycetes from the DSMZ collection.</title>
        <authorList>
            <person name="Nouioui I."/>
        </authorList>
    </citation>
    <scope>NUCLEOTIDE SEQUENCE [LARGE SCALE GENOMIC DNA]</scope>
    <source>
        <strain evidence="3">DSM 41886</strain>
    </source>
</reference>
<feature type="region of interest" description="Disordered" evidence="1">
    <location>
        <begin position="160"/>
        <end position="188"/>
    </location>
</feature>
<name>A0ABU2S932_9ACTN</name>
<protein>
    <recommendedName>
        <fullName evidence="4">HPt domain-containing protein</fullName>
    </recommendedName>
</protein>
<evidence type="ECO:0000313" key="2">
    <source>
        <dbReference type="EMBL" id="MDT0445438.1"/>
    </source>
</evidence>
<dbReference type="RefSeq" id="WP_311619642.1">
    <property type="nucleotide sequence ID" value="NZ_JAVREV010000013.1"/>
</dbReference>
<organism evidence="2 3">
    <name type="scientific">Streptomyces johnsoniae</name>
    <dbReference type="NCBI Taxonomy" id="3075532"/>
    <lineage>
        <taxon>Bacteria</taxon>
        <taxon>Bacillati</taxon>
        <taxon>Actinomycetota</taxon>
        <taxon>Actinomycetes</taxon>
        <taxon>Kitasatosporales</taxon>
        <taxon>Streptomycetaceae</taxon>
        <taxon>Streptomyces</taxon>
    </lineage>
</organism>
<evidence type="ECO:0008006" key="4">
    <source>
        <dbReference type="Google" id="ProtNLM"/>
    </source>
</evidence>
<gene>
    <name evidence="2" type="ORF">RM779_22970</name>
</gene>
<sequence>MNRLWGSGGAYQAWADHLERWARGEQPAPGQLPALAPADFSAETWQRLAARLTAALSAGLQTWADALTAAVSADNDDEFAVGRALAQARHGLRGIRALAGHPGLPGDMRARLIQLVDGQVAKAQQDLERMVRRDAAAATDPHRIEARLRTLRDNSLTAVLAEDAGRQPDAAGWDYDPAAPPRRRVVRP</sequence>
<dbReference type="EMBL" id="JAVREV010000013">
    <property type="protein sequence ID" value="MDT0445438.1"/>
    <property type="molecule type" value="Genomic_DNA"/>
</dbReference>
<evidence type="ECO:0000313" key="3">
    <source>
        <dbReference type="Proteomes" id="UP001183615"/>
    </source>
</evidence>
<keyword evidence="3" id="KW-1185">Reference proteome</keyword>
<dbReference type="Proteomes" id="UP001183615">
    <property type="component" value="Unassembled WGS sequence"/>
</dbReference>
<accession>A0ABU2S932</accession>